<dbReference type="AlphaFoldDB" id="A0A9D4DD85"/>
<evidence type="ECO:0000259" key="6">
    <source>
        <dbReference type="PROSITE" id="PS50002"/>
    </source>
</evidence>
<comment type="caution">
    <text evidence="7">The sequence shown here is derived from an EMBL/GenBank/DDBJ whole genome shotgun (WGS) entry which is preliminary data.</text>
</comment>
<accession>A0A9D4DD85</accession>
<dbReference type="PANTHER" id="PTHR46037">
    <property type="entry name" value="PROTEIN ENHANCER OF SEVENLESS 2B"/>
    <property type="match status" value="1"/>
</dbReference>
<dbReference type="Pfam" id="PF14604">
    <property type="entry name" value="SH3_9"/>
    <property type="match status" value="1"/>
</dbReference>
<dbReference type="CDD" id="cd00174">
    <property type="entry name" value="SH3"/>
    <property type="match status" value="1"/>
</dbReference>
<dbReference type="InterPro" id="IPR043539">
    <property type="entry name" value="Grb2-like"/>
</dbReference>
<reference evidence="7" key="1">
    <citation type="journal article" date="2019" name="bioRxiv">
        <title>The Genome of the Zebra Mussel, Dreissena polymorpha: A Resource for Invasive Species Research.</title>
        <authorList>
            <person name="McCartney M.A."/>
            <person name="Auch B."/>
            <person name="Kono T."/>
            <person name="Mallez S."/>
            <person name="Zhang Y."/>
            <person name="Obille A."/>
            <person name="Becker A."/>
            <person name="Abrahante J.E."/>
            <person name="Garbe J."/>
            <person name="Badalamenti J.P."/>
            <person name="Herman A."/>
            <person name="Mangelson H."/>
            <person name="Liachko I."/>
            <person name="Sullivan S."/>
            <person name="Sone E.D."/>
            <person name="Koren S."/>
            <person name="Silverstein K.A.T."/>
            <person name="Beckman K.B."/>
            <person name="Gohl D.M."/>
        </authorList>
    </citation>
    <scope>NUCLEOTIDE SEQUENCE</scope>
    <source>
        <strain evidence="7">Duluth1</strain>
        <tissue evidence="7">Whole animal</tissue>
    </source>
</reference>
<gene>
    <name evidence="7" type="ORF">DPMN_180807</name>
</gene>
<evidence type="ECO:0000256" key="4">
    <source>
        <dbReference type="PROSITE-ProRule" id="PRU00192"/>
    </source>
</evidence>
<evidence type="ECO:0000256" key="2">
    <source>
        <dbReference type="ARBA" id="ARBA00022999"/>
    </source>
</evidence>
<dbReference type="EMBL" id="JAIWYP010000010">
    <property type="protein sequence ID" value="KAH3746400.1"/>
    <property type="molecule type" value="Genomic_DNA"/>
</dbReference>
<dbReference type="InterPro" id="IPR001452">
    <property type="entry name" value="SH3_domain"/>
</dbReference>
<dbReference type="SUPFAM" id="SSF55550">
    <property type="entry name" value="SH2 domain"/>
    <property type="match status" value="1"/>
</dbReference>
<organism evidence="7 8">
    <name type="scientific">Dreissena polymorpha</name>
    <name type="common">Zebra mussel</name>
    <name type="synonym">Mytilus polymorpha</name>
    <dbReference type="NCBI Taxonomy" id="45954"/>
    <lineage>
        <taxon>Eukaryota</taxon>
        <taxon>Metazoa</taxon>
        <taxon>Spiralia</taxon>
        <taxon>Lophotrochozoa</taxon>
        <taxon>Mollusca</taxon>
        <taxon>Bivalvia</taxon>
        <taxon>Autobranchia</taxon>
        <taxon>Heteroconchia</taxon>
        <taxon>Euheterodonta</taxon>
        <taxon>Imparidentia</taxon>
        <taxon>Neoheterodontei</taxon>
        <taxon>Myida</taxon>
        <taxon>Dreissenoidea</taxon>
        <taxon>Dreissenidae</taxon>
        <taxon>Dreissena</taxon>
    </lineage>
</organism>
<keyword evidence="8" id="KW-1185">Reference proteome</keyword>
<dbReference type="InterPro" id="IPR036860">
    <property type="entry name" value="SH2_dom_sf"/>
</dbReference>
<evidence type="ECO:0000256" key="3">
    <source>
        <dbReference type="PROSITE-ProRule" id="PRU00191"/>
    </source>
</evidence>
<dbReference type="Gene3D" id="2.30.30.40">
    <property type="entry name" value="SH3 Domains"/>
    <property type="match status" value="2"/>
</dbReference>
<dbReference type="PRINTS" id="PR00401">
    <property type="entry name" value="SH2DOMAIN"/>
</dbReference>
<dbReference type="SUPFAM" id="SSF50044">
    <property type="entry name" value="SH3-domain"/>
    <property type="match status" value="2"/>
</dbReference>
<evidence type="ECO:0000313" key="7">
    <source>
        <dbReference type="EMBL" id="KAH3746400.1"/>
    </source>
</evidence>
<dbReference type="PROSITE" id="PS50002">
    <property type="entry name" value="SH3"/>
    <property type="match status" value="2"/>
</dbReference>
<reference evidence="7" key="2">
    <citation type="submission" date="2020-11" db="EMBL/GenBank/DDBJ databases">
        <authorList>
            <person name="McCartney M.A."/>
            <person name="Auch B."/>
            <person name="Kono T."/>
            <person name="Mallez S."/>
            <person name="Becker A."/>
            <person name="Gohl D.M."/>
            <person name="Silverstein K.A.T."/>
            <person name="Koren S."/>
            <person name="Bechman K.B."/>
            <person name="Herman A."/>
            <person name="Abrahante J.E."/>
            <person name="Garbe J."/>
        </authorList>
    </citation>
    <scope>NUCLEOTIDE SEQUENCE</scope>
    <source>
        <strain evidence="7">Duluth1</strain>
        <tissue evidence="7">Whole animal</tissue>
    </source>
</reference>
<dbReference type="Proteomes" id="UP000828390">
    <property type="component" value="Unassembled WGS sequence"/>
</dbReference>
<dbReference type="Gene3D" id="3.30.505.10">
    <property type="entry name" value="SH2 domain"/>
    <property type="match status" value="1"/>
</dbReference>
<evidence type="ECO:0000256" key="1">
    <source>
        <dbReference type="ARBA" id="ARBA00022443"/>
    </source>
</evidence>
<feature type="domain" description="SH3" evidence="6">
    <location>
        <begin position="8"/>
        <end position="76"/>
    </location>
</feature>
<feature type="domain" description="SH2" evidence="5">
    <location>
        <begin position="221"/>
        <end position="318"/>
    </location>
</feature>
<feature type="domain" description="SH3" evidence="6">
    <location>
        <begin position="148"/>
        <end position="217"/>
    </location>
</feature>
<dbReference type="Pfam" id="PF00018">
    <property type="entry name" value="SH3_1"/>
    <property type="match status" value="1"/>
</dbReference>
<dbReference type="Pfam" id="PF00017">
    <property type="entry name" value="SH2"/>
    <property type="match status" value="1"/>
</dbReference>
<dbReference type="PROSITE" id="PS50001">
    <property type="entry name" value="SH2"/>
    <property type="match status" value="1"/>
</dbReference>
<dbReference type="CDD" id="cd11845">
    <property type="entry name" value="SH3_Src_like"/>
    <property type="match status" value="1"/>
</dbReference>
<proteinExistence type="predicted"/>
<sequence>PPAQATPGHQKRVHALYDYNARTENDLSFKEGDILLLLDQHEEDEDWCYAQHTGLQYNNQKMEGYVPRNYVALEDTQVFLGKEANIQNQRLLKVNSRVTFPVEDTPAIPCEPVTQPAPLTQCSVEQTVASIPGPQPVIPSTNDCDQFYMQKFVTAQCDYNAESENELSFKKDDILILLDDAHDTDKDMLYAERTNPGFGTHRKKGYVPRVYISDDLESQSWFHGKLSKQDAESKLKAQNIDVGAFLIRESENNPGSYAVSFRVFEETEMYPHSVGHIFIKVSEDGIMNTLKKRFRSLIGFVLYVSKNKVSLSKIIKAMRCS</sequence>
<dbReference type="SMART" id="SM00326">
    <property type="entry name" value="SH3"/>
    <property type="match status" value="2"/>
</dbReference>
<dbReference type="InterPro" id="IPR036028">
    <property type="entry name" value="SH3-like_dom_sf"/>
</dbReference>
<keyword evidence="1 4" id="KW-0728">SH3 domain</keyword>
<evidence type="ECO:0000313" key="8">
    <source>
        <dbReference type="Proteomes" id="UP000828390"/>
    </source>
</evidence>
<dbReference type="SMART" id="SM00252">
    <property type="entry name" value="SH2"/>
    <property type="match status" value="1"/>
</dbReference>
<evidence type="ECO:0000259" key="5">
    <source>
        <dbReference type="PROSITE" id="PS50001"/>
    </source>
</evidence>
<name>A0A9D4DD85_DREPO</name>
<protein>
    <submittedName>
        <fullName evidence="7">Uncharacterized protein</fullName>
    </submittedName>
</protein>
<feature type="non-terminal residue" evidence="7">
    <location>
        <position position="321"/>
    </location>
</feature>
<dbReference type="PRINTS" id="PR00452">
    <property type="entry name" value="SH3DOMAIN"/>
</dbReference>
<dbReference type="InterPro" id="IPR000980">
    <property type="entry name" value="SH2"/>
</dbReference>
<keyword evidence="2 3" id="KW-0727">SH2 domain</keyword>